<accession>A0ABS8HGX7</accession>
<organism evidence="1 2">
    <name type="scientific">Xanthomonas cassavae CFBP 4642</name>
    <dbReference type="NCBI Taxonomy" id="1219375"/>
    <lineage>
        <taxon>Bacteria</taxon>
        <taxon>Pseudomonadati</taxon>
        <taxon>Pseudomonadota</taxon>
        <taxon>Gammaproteobacteria</taxon>
        <taxon>Lysobacterales</taxon>
        <taxon>Lysobacteraceae</taxon>
        <taxon>Xanthomonas</taxon>
    </lineage>
</organism>
<proteinExistence type="predicted"/>
<evidence type="ECO:0008006" key="3">
    <source>
        <dbReference type="Google" id="ProtNLM"/>
    </source>
</evidence>
<sequence>MTEEELAGMAALLSAERLSAFVQLTGTERDALAVHDSTIQVAAALVPVMCLVEISVRNAVSERLRSVFGTHDWLMQPPPPFVWKPSERDKIDTARRQAQRVAYAKLTDAAKRALDDAAYPNGVPKPIKEKRVKKRQETIAIPQGQLIAQLTMFFWKRLFSSDYEDSLWKRGLKELFPRKSIKRGDVGKHLEIVYEARNRIAHHEPIHGQRLQQLMQSLDFLVFNLGNKSGDENSPLAKLTKNHRAELLKVAAENDALFSSFVVQPN</sequence>
<name>A0ABS8HGX7_9XANT</name>
<reference evidence="1 2" key="1">
    <citation type="submission" date="2021-10" db="EMBL/GenBank/DDBJ databases">
        <title>Genome sequencing of Xanthomonas strains from NCPPB.</title>
        <authorList>
            <person name="Hussein R."/>
            <person name="Harrison J."/>
            <person name="Studholme D.J."/>
            <person name="Vicente J."/>
            <person name="Grant M."/>
        </authorList>
    </citation>
    <scope>NUCLEOTIDE SEQUENCE [LARGE SCALE GENOMIC DNA]</scope>
    <source>
        <strain evidence="1 2">NCPPB 101</strain>
    </source>
</reference>
<dbReference type="RefSeq" id="WP_029220865.1">
    <property type="nucleotide sequence ID" value="NZ_CAWLZN010000001.1"/>
</dbReference>
<gene>
    <name evidence="1" type="ORF">LL965_15525</name>
</gene>
<comment type="caution">
    <text evidence="1">The sequence shown here is derived from an EMBL/GenBank/DDBJ whole genome shotgun (WGS) entry which is preliminary data.</text>
</comment>
<dbReference type="Proteomes" id="UP001199206">
    <property type="component" value="Unassembled WGS sequence"/>
</dbReference>
<keyword evidence="2" id="KW-1185">Reference proteome</keyword>
<evidence type="ECO:0000313" key="2">
    <source>
        <dbReference type="Proteomes" id="UP001199206"/>
    </source>
</evidence>
<dbReference type="EMBL" id="JAJGQJ010000041">
    <property type="protein sequence ID" value="MCC4621425.1"/>
    <property type="molecule type" value="Genomic_DNA"/>
</dbReference>
<evidence type="ECO:0000313" key="1">
    <source>
        <dbReference type="EMBL" id="MCC4621425.1"/>
    </source>
</evidence>
<protein>
    <recommendedName>
        <fullName evidence="3">Abi-like protein</fullName>
    </recommendedName>
</protein>